<keyword evidence="6" id="KW-0368">Histidine biosynthesis</keyword>
<proteinExistence type="predicted"/>
<dbReference type="Pfam" id="PF00117">
    <property type="entry name" value="GATase"/>
    <property type="match status" value="1"/>
</dbReference>
<dbReference type="Proteomes" id="UP001162029">
    <property type="component" value="Unassembled WGS sequence"/>
</dbReference>
<dbReference type="PANTHER" id="PTHR42701:SF1">
    <property type="entry name" value="IMIDAZOLE GLYCEROL PHOSPHATE SYNTHASE SUBUNIT HISH"/>
    <property type="match status" value="1"/>
</dbReference>
<evidence type="ECO:0000256" key="1">
    <source>
        <dbReference type="ARBA" id="ARBA00005091"/>
    </source>
</evidence>
<dbReference type="PROSITE" id="PS51273">
    <property type="entry name" value="GATASE_TYPE_1"/>
    <property type="match status" value="1"/>
</dbReference>
<dbReference type="GO" id="GO:0016829">
    <property type="term" value="F:lyase activity"/>
    <property type="evidence" value="ECO:0007669"/>
    <property type="project" value="UniProtKB-KW"/>
</dbReference>
<feature type="domain" description="Glutamine amidotransferase" evidence="10">
    <location>
        <begin position="6"/>
        <end position="106"/>
    </location>
</feature>
<evidence type="ECO:0000256" key="5">
    <source>
        <dbReference type="ARBA" id="ARBA00022962"/>
    </source>
</evidence>
<dbReference type="EMBL" id="CANTFM010001855">
    <property type="protein sequence ID" value="CAI5743338.1"/>
    <property type="molecule type" value="Genomic_DNA"/>
</dbReference>
<comment type="subunit">
    <text evidence="2">Heterodimer of HisH and HisF.</text>
</comment>
<dbReference type="AlphaFoldDB" id="A0AAV0V4A9"/>
<comment type="catalytic activity">
    <reaction evidence="8">
        <text>5-[(5-phospho-1-deoxy-D-ribulos-1-ylimino)methylamino]-1-(5-phospho-beta-D-ribosyl)imidazole-4-carboxamide + L-glutamine = D-erythro-1-(imidazol-4-yl)glycerol 3-phosphate + 5-amino-1-(5-phospho-beta-D-ribosyl)imidazole-4-carboxamide + L-glutamate + H(+)</text>
        <dbReference type="Rhea" id="RHEA:24793"/>
        <dbReference type="ChEBI" id="CHEBI:15378"/>
        <dbReference type="ChEBI" id="CHEBI:29985"/>
        <dbReference type="ChEBI" id="CHEBI:58278"/>
        <dbReference type="ChEBI" id="CHEBI:58359"/>
        <dbReference type="ChEBI" id="CHEBI:58475"/>
        <dbReference type="ChEBI" id="CHEBI:58525"/>
        <dbReference type="EC" id="4.3.2.10"/>
    </reaction>
</comment>
<keyword evidence="5" id="KW-0315">Glutamine amidotransferase</keyword>
<gene>
    <name evidence="11" type="ORF">PDE001_LOCUS8665</name>
</gene>
<evidence type="ECO:0000256" key="6">
    <source>
        <dbReference type="ARBA" id="ARBA00023102"/>
    </source>
</evidence>
<comment type="catalytic activity">
    <reaction evidence="9">
        <text>L-glutamine + H2O = L-glutamate + NH4(+)</text>
        <dbReference type="Rhea" id="RHEA:15889"/>
        <dbReference type="ChEBI" id="CHEBI:15377"/>
        <dbReference type="ChEBI" id="CHEBI:28938"/>
        <dbReference type="ChEBI" id="CHEBI:29985"/>
        <dbReference type="ChEBI" id="CHEBI:58359"/>
        <dbReference type="EC" id="3.5.1.2"/>
    </reaction>
</comment>
<accession>A0AAV0V4A9</accession>
<sequence>MVEVTVLDYGAGNVRSLKNAIRAVGHSVKDVTCAEDIHTAQVLIFPGVGNFRAAMKFLNTSGYIDELRAYVAANRRFLGVCLGMQTLFEGSEECPELEGLGVIKGKVVRFPSDDVVVPHIGWNGVTAWKKSILFSALPVVYRKS</sequence>
<comment type="pathway">
    <text evidence="1">Amino-acid biosynthesis; L-histidine biosynthesis; L-histidine from 5-phospho-alpha-D-ribose 1-diphosphate: step 5/9.</text>
</comment>
<evidence type="ECO:0000256" key="7">
    <source>
        <dbReference type="ARBA" id="ARBA00023239"/>
    </source>
</evidence>
<keyword evidence="4" id="KW-0378">Hydrolase</keyword>
<protein>
    <recommendedName>
        <fullName evidence="10">Glutamine amidotransferase domain-containing protein</fullName>
    </recommendedName>
</protein>
<dbReference type="GO" id="GO:0000107">
    <property type="term" value="F:imidazoleglycerol-phosphate synthase activity"/>
    <property type="evidence" value="ECO:0007669"/>
    <property type="project" value="TreeGrafter"/>
</dbReference>
<evidence type="ECO:0000256" key="9">
    <source>
        <dbReference type="ARBA" id="ARBA00049534"/>
    </source>
</evidence>
<dbReference type="InterPro" id="IPR029062">
    <property type="entry name" value="Class_I_gatase-like"/>
</dbReference>
<dbReference type="NCBIfam" id="TIGR01855">
    <property type="entry name" value="IMP_synth_hisH"/>
    <property type="match status" value="1"/>
</dbReference>
<dbReference type="PANTHER" id="PTHR42701">
    <property type="entry name" value="IMIDAZOLE GLYCEROL PHOSPHATE SYNTHASE SUBUNIT HISH"/>
    <property type="match status" value="1"/>
</dbReference>
<dbReference type="GO" id="GO:0004359">
    <property type="term" value="F:glutaminase activity"/>
    <property type="evidence" value="ECO:0007669"/>
    <property type="project" value="UniProtKB-EC"/>
</dbReference>
<keyword evidence="12" id="KW-1185">Reference proteome</keyword>
<keyword evidence="7" id="KW-0456">Lyase</keyword>
<dbReference type="InterPro" id="IPR010139">
    <property type="entry name" value="Imidazole-glycPsynth_HisH"/>
</dbReference>
<evidence type="ECO:0000256" key="3">
    <source>
        <dbReference type="ARBA" id="ARBA00022605"/>
    </source>
</evidence>
<evidence type="ECO:0000256" key="2">
    <source>
        <dbReference type="ARBA" id="ARBA00011152"/>
    </source>
</evidence>
<comment type="caution">
    <text evidence="11">The sequence shown here is derived from an EMBL/GenBank/DDBJ whole genome shotgun (WGS) entry which is preliminary data.</text>
</comment>
<reference evidence="11" key="1">
    <citation type="submission" date="2022-12" db="EMBL/GenBank/DDBJ databases">
        <authorList>
            <person name="Webb A."/>
        </authorList>
    </citation>
    <scope>NUCLEOTIDE SEQUENCE</scope>
    <source>
        <strain evidence="11">Pd1</strain>
    </source>
</reference>
<organism evidence="11 12">
    <name type="scientific">Peronospora destructor</name>
    <dbReference type="NCBI Taxonomy" id="86335"/>
    <lineage>
        <taxon>Eukaryota</taxon>
        <taxon>Sar</taxon>
        <taxon>Stramenopiles</taxon>
        <taxon>Oomycota</taxon>
        <taxon>Peronosporomycetes</taxon>
        <taxon>Peronosporales</taxon>
        <taxon>Peronosporaceae</taxon>
        <taxon>Peronospora</taxon>
    </lineage>
</organism>
<dbReference type="Gene3D" id="3.40.50.880">
    <property type="match status" value="1"/>
</dbReference>
<evidence type="ECO:0000313" key="11">
    <source>
        <dbReference type="EMBL" id="CAI5743338.1"/>
    </source>
</evidence>
<dbReference type="SUPFAM" id="SSF52317">
    <property type="entry name" value="Class I glutamine amidotransferase-like"/>
    <property type="match status" value="1"/>
</dbReference>
<dbReference type="GO" id="GO:0000105">
    <property type="term" value="P:L-histidine biosynthetic process"/>
    <property type="evidence" value="ECO:0007669"/>
    <property type="project" value="UniProtKB-KW"/>
</dbReference>
<dbReference type="InterPro" id="IPR017926">
    <property type="entry name" value="GATASE"/>
</dbReference>
<evidence type="ECO:0000259" key="10">
    <source>
        <dbReference type="Pfam" id="PF00117"/>
    </source>
</evidence>
<evidence type="ECO:0000313" key="12">
    <source>
        <dbReference type="Proteomes" id="UP001162029"/>
    </source>
</evidence>
<evidence type="ECO:0000256" key="8">
    <source>
        <dbReference type="ARBA" id="ARBA00047838"/>
    </source>
</evidence>
<name>A0AAV0V4A9_9STRA</name>
<evidence type="ECO:0000256" key="4">
    <source>
        <dbReference type="ARBA" id="ARBA00022801"/>
    </source>
</evidence>
<keyword evidence="3" id="KW-0028">Amino-acid biosynthesis</keyword>